<proteinExistence type="predicted"/>
<comment type="caution">
    <text evidence="3">The sequence shown here is derived from an EMBL/GenBank/DDBJ whole genome shotgun (WGS) entry which is preliminary data.</text>
</comment>
<dbReference type="EMBL" id="CAUYUJ010008819">
    <property type="protein sequence ID" value="CAK0825043.1"/>
    <property type="molecule type" value="Genomic_DNA"/>
</dbReference>
<organism evidence="3 4">
    <name type="scientific">Prorocentrum cordatum</name>
    <dbReference type="NCBI Taxonomy" id="2364126"/>
    <lineage>
        <taxon>Eukaryota</taxon>
        <taxon>Sar</taxon>
        <taxon>Alveolata</taxon>
        <taxon>Dinophyceae</taxon>
        <taxon>Prorocentrales</taxon>
        <taxon>Prorocentraceae</taxon>
        <taxon>Prorocentrum</taxon>
    </lineage>
</organism>
<sequence>MRIGRSMQHMLKVLIAESLCACIAGRCAEEGEAADPTRAVRRRRRMQRSPLPQPKKELRELGPKPTARRRPSTPEARIAAGAEETRRATEEEPRAGARQAAPPSSRPGRCASLRPRRRRGSPPRPPQGGTRVMLVTQRLADSDAGQMHVGAPRLRLHAGRGAQGKRRRERQFPQPFLEACRTVHEAGCRVDAGAGDDGSGMGSEAGE</sequence>
<evidence type="ECO:0000256" key="2">
    <source>
        <dbReference type="SAM" id="SignalP"/>
    </source>
</evidence>
<feature type="signal peptide" evidence="2">
    <location>
        <begin position="1"/>
        <end position="25"/>
    </location>
</feature>
<reference evidence="3" key="1">
    <citation type="submission" date="2023-10" db="EMBL/GenBank/DDBJ databases">
        <authorList>
            <person name="Chen Y."/>
            <person name="Shah S."/>
            <person name="Dougan E. K."/>
            <person name="Thang M."/>
            <person name="Chan C."/>
        </authorList>
    </citation>
    <scope>NUCLEOTIDE SEQUENCE [LARGE SCALE GENOMIC DNA]</scope>
</reference>
<feature type="compositionally biased region" description="Basic and acidic residues" evidence="1">
    <location>
        <begin position="83"/>
        <end position="95"/>
    </location>
</feature>
<accession>A0ABN9S014</accession>
<dbReference type="Proteomes" id="UP001189429">
    <property type="component" value="Unassembled WGS sequence"/>
</dbReference>
<gene>
    <name evidence="3" type="ORF">PCOR1329_LOCUS25280</name>
</gene>
<keyword evidence="4" id="KW-1185">Reference proteome</keyword>
<feature type="compositionally biased region" description="Basic residues" evidence="1">
    <location>
        <begin position="154"/>
        <end position="169"/>
    </location>
</feature>
<keyword evidence="2" id="KW-0732">Signal</keyword>
<protein>
    <submittedName>
        <fullName evidence="3">Uncharacterized protein</fullName>
    </submittedName>
</protein>
<feature type="region of interest" description="Disordered" evidence="1">
    <location>
        <begin position="144"/>
        <end position="173"/>
    </location>
</feature>
<evidence type="ECO:0000256" key="1">
    <source>
        <dbReference type="SAM" id="MobiDB-lite"/>
    </source>
</evidence>
<feature type="region of interest" description="Disordered" evidence="1">
    <location>
        <begin position="30"/>
        <end position="132"/>
    </location>
</feature>
<evidence type="ECO:0000313" key="3">
    <source>
        <dbReference type="EMBL" id="CAK0825043.1"/>
    </source>
</evidence>
<evidence type="ECO:0000313" key="4">
    <source>
        <dbReference type="Proteomes" id="UP001189429"/>
    </source>
</evidence>
<name>A0ABN9S014_9DINO</name>
<feature type="chain" id="PRO_5046846161" evidence="2">
    <location>
        <begin position="26"/>
        <end position="207"/>
    </location>
</feature>